<evidence type="ECO:0000313" key="1">
    <source>
        <dbReference type="EnsemblMetazoa" id="GPAI032929-PA"/>
    </source>
</evidence>
<dbReference type="Proteomes" id="UP000092445">
    <property type="component" value="Unassembled WGS sequence"/>
</dbReference>
<evidence type="ECO:0000313" key="2">
    <source>
        <dbReference type="Proteomes" id="UP000092445"/>
    </source>
</evidence>
<organism evidence="1 2">
    <name type="scientific">Glossina pallidipes</name>
    <name type="common">Tsetse fly</name>
    <dbReference type="NCBI Taxonomy" id="7398"/>
    <lineage>
        <taxon>Eukaryota</taxon>
        <taxon>Metazoa</taxon>
        <taxon>Ecdysozoa</taxon>
        <taxon>Arthropoda</taxon>
        <taxon>Hexapoda</taxon>
        <taxon>Insecta</taxon>
        <taxon>Pterygota</taxon>
        <taxon>Neoptera</taxon>
        <taxon>Endopterygota</taxon>
        <taxon>Diptera</taxon>
        <taxon>Brachycera</taxon>
        <taxon>Muscomorpha</taxon>
        <taxon>Hippoboscoidea</taxon>
        <taxon>Glossinidae</taxon>
        <taxon>Glossina</taxon>
    </lineage>
</organism>
<name>A0A1B0A316_GLOPL</name>
<reference evidence="1" key="2">
    <citation type="submission" date="2020-05" db="UniProtKB">
        <authorList>
            <consortium name="EnsemblMetazoa"/>
        </authorList>
    </citation>
    <scope>IDENTIFICATION</scope>
    <source>
        <strain evidence="1">IAEA</strain>
    </source>
</reference>
<protein>
    <submittedName>
        <fullName evidence="1">Uncharacterized protein</fullName>
    </submittedName>
</protein>
<proteinExistence type="predicted"/>
<reference evidence="2" key="1">
    <citation type="submission" date="2014-03" db="EMBL/GenBank/DDBJ databases">
        <authorList>
            <person name="Aksoy S."/>
            <person name="Warren W."/>
            <person name="Wilson R.K."/>
        </authorList>
    </citation>
    <scope>NUCLEOTIDE SEQUENCE [LARGE SCALE GENOMIC DNA]</scope>
    <source>
        <strain evidence="2">IAEA</strain>
    </source>
</reference>
<dbReference type="AlphaFoldDB" id="A0A1B0A316"/>
<accession>A0A1B0A316</accession>
<sequence length="209" mass="24180">MYTGSDEQHVMYEWNVMDINYLNIELTYQRIVILYARVPLNIYVLESDIWVVLKRNTLMKGLENEKKRGNQHLHCNFLTNNPPPPANALKYDLLNTISKLGIDCKNDATVAMLRRPTNLETCFSRRTGGRCTTIRTITGFITANRLSIKSTLRRKNCYCALVVDYFPYRSVPCSQRQLSVIEKRSSTMETLEEAPIQDNIEKALVPLER</sequence>
<dbReference type="EnsemblMetazoa" id="GPAI032929-RA">
    <property type="protein sequence ID" value="GPAI032929-PA"/>
    <property type="gene ID" value="GPAI032929"/>
</dbReference>
<keyword evidence="2" id="KW-1185">Reference proteome</keyword>
<dbReference type="VEuPathDB" id="VectorBase:GPAI032929"/>